<dbReference type="Pfam" id="PF00890">
    <property type="entry name" value="FAD_binding_2"/>
    <property type="match status" value="1"/>
</dbReference>
<evidence type="ECO:0000313" key="6">
    <source>
        <dbReference type="EMBL" id="AXV08892.1"/>
    </source>
</evidence>
<name>A0A346Y345_9ACTN</name>
<evidence type="ECO:0000256" key="2">
    <source>
        <dbReference type="ARBA" id="ARBA00022630"/>
    </source>
</evidence>
<proteinExistence type="predicted"/>
<protein>
    <submittedName>
        <fullName evidence="6">Fumarate reductase flavoprotein subunit</fullName>
    </submittedName>
</protein>
<accession>A0A346Y345</accession>
<dbReference type="EMBL" id="CP031165">
    <property type="protein sequence ID" value="AXV08892.1"/>
    <property type="molecule type" value="Genomic_DNA"/>
</dbReference>
<dbReference type="InterPro" id="IPR050315">
    <property type="entry name" value="FAD-oxidoreductase_2"/>
</dbReference>
<evidence type="ECO:0000256" key="1">
    <source>
        <dbReference type="ARBA" id="ARBA00001974"/>
    </source>
</evidence>
<dbReference type="InterPro" id="IPR027477">
    <property type="entry name" value="Succ_DH/fumarate_Rdtase_cat_sf"/>
</dbReference>
<evidence type="ECO:0000259" key="5">
    <source>
        <dbReference type="Pfam" id="PF00890"/>
    </source>
</evidence>
<dbReference type="PANTHER" id="PTHR43400:SF10">
    <property type="entry name" value="3-OXOSTEROID 1-DEHYDROGENASE"/>
    <property type="match status" value="1"/>
</dbReference>
<organism evidence="6 7">
    <name type="scientific">Euzebya pacifica</name>
    <dbReference type="NCBI Taxonomy" id="1608957"/>
    <lineage>
        <taxon>Bacteria</taxon>
        <taxon>Bacillati</taxon>
        <taxon>Actinomycetota</taxon>
        <taxon>Nitriliruptoria</taxon>
        <taxon>Euzebyales</taxon>
    </lineage>
</organism>
<keyword evidence="3" id="KW-0274">FAD</keyword>
<keyword evidence="7" id="KW-1185">Reference proteome</keyword>
<keyword evidence="4" id="KW-0560">Oxidoreductase</keyword>
<sequence length="532" mass="54815">MHGAPVIGEAVAGRAVVVVGSGVAGLSAALAAAEAGAAVTLLESTSTVGGTTALSGGVAWLPANDLAAAAGFPDTPEDARTYLRGLALGDVDEELVDTFVAGAGDTASWVQRVTEHGWVALGYPDYHCGLPGGREGGRSLEPLPFTPTADVAARVRPALSWRLPMTQHEIIANTLNRDVLTRRRDEGVLTMGAAVVGSLLAAVLRLGVDVRVETPVASLRRDGERVVGVTLDSGEAVDGAVVLCTGGFERDPSLARAFLRHPSPAPTGAPGATGGGLRMAMGAGAALGNMSEAWWCPAMAIPGEEIEGKPLHRLLLAERARPGSIMVDGRGQRFANEAQNYNDVGRSLHDFDPGAFAFPRDPSWLIVDNGYRAAYPLGPLLPGEPDPDWLVRADSVEELASAIDVEADRLVATVSAFNAGAIVGEDPAFGRGRSAYDRFVGDRRLDQPNLRPLTQSPFFAVRVLPGTLGTKGGPRTDVDGRVRHVEGGVVEGLFAAGNAAASPLGMAYPGAGGTIGPALVFGRRAGACAASG</sequence>
<dbReference type="GO" id="GO:0033765">
    <property type="term" value="F:steroid dehydrogenase activity, acting on the CH-CH group of donors"/>
    <property type="evidence" value="ECO:0007669"/>
    <property type="project" value="UniProtKB-ARBA"/>
</dbReference>
<reference evidence="6 7" key="1">
    <citation type="submission" date="2018-09" db="EMBL/GenBank/DDBJ databases">
        <title>Complete genome sequence of Euzebya sp. DY32-46 isolated from seawater of Pacific Ocean.</title>
        <authorList>
            <person name="Xu L."/>
            <person name="Wu Y.-H."/>
            <person name="Xu X.-W."/>
        </authorList>
    </citation>
    <scope>NUCLEOTIDE SEQUENCE [LARGE SCALE GENOMIC DNA]</scope>
    <source>
        <strain evidence="6 7">DY32-46</strain>
    </source>
</reference>
<gene>
    <name evidence="6" type="ORF">DVS28_a4225</name>
</gene>
<dbReference type="InterPro" id="IPR036188">
    <property type="entry name" value="FAD/NAD-bd_sf"/>
</dbReference>
<keyword evidence="2" id="KW-0285">Flavoprotein</keyword>
<dbReference type="PANTHER" id="PTHR43400">
    <property type="entry name" value="FUMARATE REDUCTASE"/>
    <property type="match status" value="1"/>
</dbReference>
<dbReference type="KEGG" id="euz:DVS28_a4225"/>
<evidence type="ECO:0000256" key="3">
    <source>
        <dbReference type="ARBA" id="ARBA00022827"/>
    </source>
</evidence>
<evidence type="ECO:0000256" key="4">
    <source>
        <dbReference type="ARBA" id="ARBA00023002"/>
    </source>
</evidence>
<dbReference type="PRINTS" id="PR00368">
    <property type="entry name" value="FADPNR"/>
</dbReference>
<dbReference type="SUPFAM" id="SSF51905">
    <property type="entry name" value="FAD/NAD(P)-binding domain"/>
    <property type="match status" value="1"/>
</dbReference>
<dbReference type="AlphaFoldDB" id="A0A346Y345"/>
<feature type="domain" description="FAD-dependent oxidoreductase 2 FAD-binding" evidence="5">
    <location>
        <begin position="16"/>
        <end position="514"/>
    </location>
</feature>
<evidence type="ECO:0000313" key="7">
    <source>
        <dbReference type="Proteomes" id="UP000264006"/>
    </source>
</evidence>
<comment type="cofactor">
    <cofactor evidence="1">
        <name>FAD</name>
        <dbReference type="ChEBI" id="CHEBI:57692"/>
    </cofactor>
</comment>
<dbReference type="Proteomes" id="UP000264006">
    <property type="component" value="Chromosome"/>
</dbReference>
<dbReference type="Gene3D" id="3.50.50.60">
    <property type="entry name" value="FAD/NAD(P)-binding domain"/>
    <property type="match status" value="2"/>
</dbReference>
<dbReference type="GO" id="GO:0008202">
    <property type="term" value="P:steroid metabolic process"/>
    <property type="evidence" value="ECO:0007669"/>
    <property type="project" value="UniProtKB-ARBA"/>
</dbReference>
<dbReference type="InterPro" id="IPR003953">
    <property type="entry name" value="FAD-dep_OxRdtase_2_FAD-bd"/>
</dbReference>
<dbReference type="SUPFAM" id="SSF56425">
    <property type="entry name" value="Succinate dehydrogenase/fumarate reductase flavoprotein, catalytic domain"/>
    <property type="match status" value="1"/>
</dbReference>